<feature type="chain" id="PRO_5043719188" description="Endonuclease/exonuclease/phosphatase domain-containing protein" evidence="1">
    <location>
        <begin position="23"/>
        <end position="119"/>
    </location>
</feature>
<dbReference type="AlphaFoldDB" id="A0AAV4FE47"/>
<evidence type="ECO:0008006" key="4">
    <source>
        <dbReference type="Google" id="ProtNLM"/>
    </source>
</evidence>
<dbReference type="InterPro" id="IPR036691">
    <property type="entry name" value="Endo/exonu/phosph_ase_sf"/>
</dbReference>
<gene>
    <name evidence="2" type="ORF">ElyMa_005676900</name>
</gene>
<organism evidence="2 3">
    <name type="scientific">Elysia marginata</name>
    <dbReference type="NCBI Taxonomy" id="1093978"/>
    <lineage>
        <taxon>Eukaryota</taxon>
        <taxon>Metazoa</taxon>
        <taxon>Spiralia</taxon>
        <taxon>Lophotrochozoa</taxon>
        <taxon>Mollusca</taxon>
        <taxon>Gastropoda</taxon>
        <taxon>Heterobranchia</taxon>
        <taxon>Euthyneura</taxon>
        <taxon>Panpulmonata</taxon>
        <taxon>Sacoglossa</taxon>
        <taxon>Placobranchoidea</taxon>
        <taxon>Plakobranchidae</taxon>
        <taxon>Elysia</taxon>
    </lineage>
</organism>
<reference evidence="2 3" key="1">
    <citation type="journal article" date="2021" name="Elife">
        <title>Chloroplast acquisition without the gene transfer in kleptoplastic sea slugs, Plakobranchus ocellatus.</title>
        <authorList>
            <person name="Maeda T."/>
            <person name="Takahashi S."/>
            <person name="Yoshida T."/>
            <person name="Shimamura S."/>
            <person name="Takaki Y."/>
            <person name="Nagai Y."/>
            <person name="Toyoda A."/>
            <person name="Suzuki Y."/>
            <person name="Arimoto A."/>
            <person name="Ishii H."/>
            <person name="Satoh N."/>
            <person name="Nishiyama T."/>
            <person name="Hasebe M."/>
            <person name="Maruyama T."/>
            <person name="Minagawa J."/>
            <person name="Obokata J."/>
            <person name="Shigenobu S."/>
        </authorList>
    </citation>
    <scope>NUCLEOTIDE SEQUENCE [LARGE SCALE GENOMIC DNA]</scope>
</reference>
<evidence type="ECO:0000313" key="2">
    <source>
        <dbReference type="EMBL" id="GFR71326.1"/>
    </source>
</evidence>
<proteinExistence type="predicted"/>
<keyword evidence="3" id="KW-1185">Reference proteome</keyword>
<comment type="caution">
    <text evidence="2">The sequence shown here is derived from an EMBL/GenBank/DDBJ whole genome shotgun (WGS) entry which is preliminary data.</text>
</comment>
<dbReference type="EMBL" id="BMAT01011363">
    <property type="protein sequence ID" value="GFR71326.1"/>
    <property type="molecule type" value="Genomic_DNA"/>
</dbReference>
<dbReference type="Gene3D" id="3.60.10.10">
    <property type="entry name" value="Endonuclease/exonuclease/phosphatase"/>
    <property type="match status" value="1"/>
</dbReference>
<accession>A0AAV4FE47</accession>
<name>A0AAV4FE47_9GAST</name>
<feature type="signal peptide" evidence="1">
    <location>
        <begin position="1"/>
        <end position="22"/>
    </location>
</feature>
<dbReference type="Proteomes" id="UP000762676">
    <property type="component" value="Unassembled WGS sequence"/>
</dbReference>
<evidence type="ECO:0000256" key="1">
    <source>
        <dbReference type="SAM" id="SignalP"/>
    </source>
</evidence>
<evidence type="ECO:0000313" key="3">
    <source>
        <dbReference type="Proteomes" id="UP000762676"/>
    </source>
</evidence>
<sequence length="119" mass="13249">MSGEKQHVSKAMLLALLRFVSSCVDVSSADTCRTLTTYNTGLSPRVTDYNMRIVLQGNSLLNEDADVFCLQETWFESDMAYTLGKLMDVYKYHFSALHSSVNVLLGDGEELKVSQSLVV</sequence>
<keyword evidence="1" id="KW-0732">Signal</keyword>
<protein>
    <recommendedName>
        <fullName evidence="4">Endonuclease/exonuclease/phosphatase domain-containing protein</fullName>
    </recommendedName>
</protein>
<dbReference type="SUPFAM" id="SSF56219">
    <property type="entry name" value="DNase I-like"/>
    <property type="match status" value="1"/>
</dbReference>